<dbReference type="InterPro" id="IPR036390">
    <property type="entry name" value="WH_DNA-bd_sf"/>
</dbReference>
<keyword evidence="4" id="KW-1185">Reference proteome</keyword>
<dbReference type="GeneID" id="63186119"/>
<feature type="compositionally biased region" description="Basic and acidic residues" evidence="1">
    <location>
        <begin position="74"/>
        <end position="88"/>
    </location>
</feature>
<dbReference type="Proteomes" id="UP000663203">
    <property type="component" value="Chromosome"/>
</dbReference>
<dbReference type="SUPFAM" id="SSF46785">
    <property type="entry name" value="Winged helix' DNA-binding domain"/>
    <property type="match status" value="1"/>
</dbReference>
<feature type="compositionally biased region" description="Low complexity" evidence="1">
    <location>
        <begin position="1"/>
        <end position="10"/>
    </location>
</feature>
<feature type="region of interest" description="Disordered" evidence="1">
    <location>
        <begin position="1"/>
        <end position="105"/>
    </location>
</feature>
<name>A0A8A2VHJ6_9EURY</name>
<proteinExistence type="predicted"/>
<evidence type="ECO:0000313" key="4">
    <source>
        <dbReference type="Proteomes" id="UP000663203"/>
    </source>
</evidence>
<feature type="domain" description="DUF7343" evidence="2">
    <location>
        <begin position="114"/>
        <end position="170"/>
    </location>
</feature>
<evidence type="ECO:0000259" key="2">
    <source>
        <dbReference type="Pfam" id="PF24034"/>
    </source>
</evidence>
<dbReference type="EMBL" id="CP071462">
    <property type="protein sequence ID" value="QSW99834.1"/>
    <property type="molecule type" value="Genomic_DNA"/>
</dbReference>
<dbReference type="AlphaFoldDB" id="A0A8A2VHJ6"/>
<protein>
    <recommendedName>
        <fullName evidence="2">DUF7343 domain-containing protein</fullName>
    </recommendedName>
</protein>
<evidence type="ECO:0000256" key="1">
    <source>
        <dbReference type="SAM" id="MobiDB-lite"/>
    </source>
</evidence>
<reference evidence="3 4" key="1">
    <citation type="submission" date="2021-03" db="EMBL/GenBank/DDBJ databases">
        <title>Haloterrigena longa sp. nov. and Haloterrigena limicola sp. nov., extremely halophilic archaea isolated from a salt lake.</title>
        <authorList>
            <person name="Henglin C."/>
        </authorList>
    </citation>
    <scope>NUCLEOTIDE SEQUENCE [LARGE SCALE GENOMIC DNA]</scope>
    <source>
        <strain evidence="3 4">KZCA68</strain>
    </source>
</reference>
<organism evidence="3 4">
    <name type="scientific">Haloterrigena alkaliphila</name>
    <dbReference type="NCBI Taxonomy" id="2816475"/>
    <lineage>
        <taxon>Archaea</taxon>
        <taxon>Methanobacteriati</taxon>
        <taxon>Methanobacteriota</taxon>
        <taxon>Stenosarchaea group</taxon>
        <taxon>Halobacteria</taxon>
        <taxon>Halobacteriales</taxon>
        <taxon>Natrialbaceae</taxon>
        <taxon>Haloterrigena</taxon>
    </lineage>
</organism>
<dbReference type="KEGG" id="hakz:J0X25_02400"/>
<dbReference type="InterPro" id="IPR036388">
    <property type="entry name" value="WH-like_DNA-bd_sf"/>
</dbReference>
<dbReference type="Pfam" id="PF24034">
    <property type="entry name" value="DUF7343"/>
    <property type="match status" value="1"/>
</dbReference>
<sequence length="189" mass="21465">MSRRSSPPSRVVRRVRRTVRAGLRTISSLVRVSPRSDTPDGGHRTDDGPHRDRQHERGGSDHGGRTERRRRTDRGRDTATRLESRADSNADPLDPDTGPTSRGEILEYGWLPSEYVRAVLADHGGRIKQRRFVDEYGWSPSTLSELLSSLEDDGAIERYRLGREKVVRLPEEERRMAPMAGRGRENGTR</sequence>
<gene>
    <name evidence="3" type="ORF">J0X25_02400</name>
</gene>
<accession>A0A8A2VHJ6</accession>
<dbReference type="InterPro" id="IPR055767">
    <property type="entry name" value="DUF7343"/>
</dbReference>
<dbReference type="Gene3D" id="1.10.10.10">
    <property type="entry name" value="Winged helix-like DNA-binding domain superfamily/Winged helix DNA-binding domain"/>
    <property type="match status" value="1"/>
</dbReference>
<feature type="compositionally biased region" description="Basic and acidic residues" evidence="1">
    <location>
        <begin position="37"/>
        <end position="66"/>
    </location>
</feature>
<evidence type="ECO:0000313" key="3">
    <source>
        <dbReference type="EMBL" id="QSW99834.1"/>
    </source>
</evidence>
<dbReference type="RefSeq" id="WP_207289440.1">
    <property type="nucleotide sequence ID" value="NZ_CP071462.1"/>
</dbReference>